<organism evidence="2 3">
    <name type="scientific">Paxillus involutus ATCC 200175</name>
    <dbReference type="NCBI Taxonomy" id="664439"/>
    <lineage>
        <taxon>Eukaryota</taxon>
        <taxon>Fungi</taxon>
        <taxon>Dikarya</taxon>
        <taxon>Basidiomycota</taxon>
        <taxon>Agaricomycotina</taxon>
        <taxon>Agaricomycetes</taxon>
        <taxon>Agaricomycetidae</taxon>
        <taxon>Boletales</taxon>
        <taxon>Paxilineae</taxon>
        <taxon>Paxillaceae</taxon>
        <taxon>Paxillus</taxon>
    </lineage>
</organism>
<feature type="region of interest" description="Disordered" evidence="1">
    <location>
        <begin position="299"/>
        <end position="333"/>
    </location>
</feature>
<reference evidence="3" key="2">
    <citation type="submission" date="2015-01" db="EMBL/GenBank/DDBJ databases">
        <title>Evolutionary Origins and Diversification of the Mycorrhizal Mutualists.</title>
        <authorList>
            <consortium name="DOE Joint Genome Institute"/>
            <consortium name="Mycorrhizal Genomics Consortium"/>
            <person name="Kohler A."/>
            <person name="Kuo A."/>
            <person name="Nagy L.G."/>
            <person name="Floudas D."/>
            <person name="Copeland A."/>
            <person name="Barry K.W."/>
            <person name="Cichocki N."/>
            <person name="Veneault-Fourrey C."/>
            <person name="LaButti K."/>
            <person name="Lindquist E.A."/>
            <person name="Lipzen A."/>
            <person name="Lundell T."/>
            <person name="Morin E."/>
            <person name="Murat C."/>
            <person name="Riley R."/>
            <person name="Ohm R."/>
            <person name="Sun H."/>
            <person name="Tunlid A."/>
            <person name="Henrissat B."/>
            <person name="Grigoriev I.V."/>
            <person name="Hibbett D.S."/>
            <person name="Martin F."/>
        </authorList>
    </citation>
    <scope>NUCLEOTIDE SEQUENCE [LARGE SCALE GENOMIC DNA]</scope>
    <source>
        <strain evidence="3">ATCC 200175</strain>
    </source>
</reference>
<feature type="compositionally biased region" description="Polar residues" evidence="1">
    <location>
        <begin position="301"/>
        <end position="310"/>
    </location>
</feature>
<dbReference type="HOGENOM" id="CLU_735886_0_0_1"/>
<proteinExistence type="predicted"/>
<accession>A0A0C9T4J1</accession>
<dbReference type="OrthoDB" id="2687005at2759"/>
<name>A0A0C9T4J1_PAXIN</name>
<reference evidence="2 3" key="1">
    <citation type="submission" date="2014-06" db="EMBL/GenBank/DDBJ databases">
        <authorList>
            <consortium name="DOE Joint Genome Institute"/>
            <person name="Kuo A."/>
            <person name="Kohler A."/>
            <person name="Nagy L.G."/>
            <person name="Floudas D."/>
            <person name="Copeland A."/>
            <person name="Barry K.W."/>
            <person name="Cichocki N."/>
            <person name="Veneault-Fourrey C."/>
            <person name="LaButti K."/>
            <person name="Lindquist E.A."/>
            <person name="Lipzen A."/>
            <person name="Lundell T."/>
            <person name="Morin E."/>
            <person name="Murat C."/>
            <person name="Sun H."/>
            <person name="Tunlid A."/>
            <person name="Henrissat B."/>
            <person name="Grigoriev I.V."/>
            <person name="Hibbett D.S."/>
            <person name="Martin F."/>
            <person name="Nordberg H.P."/>
            <person name="Cantor M.N."/>
            <person name="Hua S.X."/>
        </authorList>
    </citation>
    <scope>NUCLEOTIDE SEQUENCE [LARGE SCALE GENOMIC DNA]</scope>
    <source>
        <strain evidence="2 3">ATCC 200175</strain>
    </source>
</reference>
<evidence type="ECO:0000256" key="1">
    <source>
        <dbReference type="SAM" id="MobiDB-lite"/>
    </source>
</evidence>
<gene>
    <name evidence="2" type="ORF">PAXINDRAFT_157578</name>
</gene>
<keyword evidence="3" id="KW-1185">Reference proteome</keyword>
<dbReference type="AlphaFoldDB" id="A0A0C9T4J1"/>
<evidence type="ECO:0000313" key="3">
    <source>
        <dbReference type="Proteomes" id="UP000053647"/>
    </source>
</evidence>
<dbReference type="EMBL" id="KN819402">
    <property type="protein sequence ID" value="KIJ10580.1"/>
    <property type="molecule type" value="Genomic_DNA"/>
</dbReference>
<sequence>MYRHPQGQSLDEDSQSDQDSLVITLRREKSYLEHKVSKLETKVISLEGELSLSHKLYVQLLEKLSSLQIVPANSGASGSCSTTTMDPFMALLKDVQEKDNAPYETWDRFPEIVYWMKANYLKDSQIGREYFKTKCDNNSGSISFMEDENGMVISKEDQQCMHDHQQALCYTLLKFGLAPITWSRITELARPPYHNIKIVHALPLPSNTSEPISSTPPTVLALMSSTSSQTVTVPTTSITELVTSPTPTIQATAPTCTTTLPPSLQVGVLEELAAAFLTQTDLLSGSALSRLAPNKALESIDTVQDTTQKPTGKRKRKAPDPNLVMRPDGKSTSTRNLYSVEWCKQNKKGTCGQYTEHWSTLISMKDLLVTDHINSN</sequence>
<evidence type="ECO:0000313" key="2">
    <source>
        <dbReference type="EMBL" id="KIJ10580.1"/>
    </source>
</evidence>
<dbReference type="Proteomes" id="UP000053647">
    <property type="component" value="Unassembled WGS sequence"/>
</dbReference>
<protein>
    <submittedName>
        <fullName evidence="2">Uncharacterized protein</fullName>
    </submittedName>
</protein>